<accession>A0A177TVH8</accession>
<reference evidence="2" key="1">
    <citation type="submission" date="2016-04" db="EMBL/GenBank/DDBJ databases">
        <authorList>
            <person name="Nguyen H.D."/>
            <person name="Samba Siva P."/>
            <person name="Cullis J."/>
            <person name="Levesque C.A."/>
            <person name="Hambleton S."/>
        </authorList>
    </citation>
    <scope>NUCLEOTIDE SEQUENCE</scope>
    <source>
        <strain evidence="2">DAOMC 236416</strain>
    </source>
</reference>
<dbReference type="EMBL" id="LWDF02002913">
    <property type="protein sequence ID" value="KAE8235207.1"/>
    <property type="molecule type" value="Genomic_DNA"/>
</dbReference>
<organism evidence="2 3">
    <name type="scientific">Tilletia indica</name>
    <dbReference type="NCBI Taxonomy" id="43049"/>
    <lineage>
        <taxon>Eukaryota</taxon>
        <taxon>Fungi</taxon>
        <taxon>Dikarya</taxon>
        <taxon>Basidiomycota</taxon>
        <taxon>Ustilaginomycotina</taxon>
        <taxon>Exobasidiomycetes</taxon>
        <taxon>Tilletiales</taxon>
        <taxon>Tilletiaceae</taxon>
        <taxon>Tilletia</taxon>
    </lineage>
</organism>
<proteinExistence type="predicted"/>
<evidence type="ECO:0000313" key="3">
    <source>
        <dbReference type="Proteomes" id="UP000077521"/>
    </source>
</evidence>
<feature type="compositionally biased region" description="Basic and acidic residues" evidence="1">
    <location>
        <begin position="10"/>
        <end position="33"/>
    </location>
</feature>
<keyword evidence="3" id="KW-1185">Reference proteome</keyword>
<reference evidence="2" key="2">
    <citation type="journal article" date="2019" name="IMA Fungus">
        <title>Genome sequencing and comparison of five Tilletia species to identify candidate genes for the detection of regulated species infecting wheat.</title>
        <authorList>
            <person name="Nguyen H.D.T."/>
            <person name="Sultana T."/>
            <person name="Kesanakurti P."/>
            <person name="Hambleton S."/>
        </authorList>
    </citation>
    <scope>NUCLEOTIDE SEQUENCE</scope>
    <source>
        <strain evidence="2">DAOMC 236416</strain>
    </source>
</reference>
<feature type="region of interest" description="Disordered" evidence="1">
    <location>
        <begin position="1"/>
        <end position="49"/>
    </location>
</feature>
<evidence type="ECO:0000256" key="1">
    <source>
        <dbReference type="SAM" id="MobiDB-lite"/>
    </source>
</evidence>
<sequence>MEEDLATSRADIDRLEREQARQRTRQGESDRAHAAALAQRDAERDTAVTAARQERDAAVAAAREDRDAAVAAAREDRDAAVAAAAQTQAQLDDIRKKVSNWKAAQRALFE</sequence>
<gene>
    <name evidence="2" type="ORF">A4X13_0g9577</name>
</gene>
<evidence type="ECO:0000313" key="2">
    <source>
        <dbReference type="EMBL" id="KAE8235207.1"/>
    </source>
</evidence>
<feature type="compositionally biased region" description="Basic and acidic residues" evidence="1">
    <location>
        <begin position="40"/>
        <end position="49"/>
    </location>
</feature>
<dbReference type="AlphaFoldDB" id="A0A177TVH8"/>
<comment type="caution">
    <text evidence="2">The sequence shown here is derived from an EMBL/GenBank/DDBJ whole genome shotgun (WGS) entry which is preliminary data.</text>
</comment>
<dbReference type="Proteomes" id="UP000077521">
    <property type="component" value="Unassembled WGS sequence"/>
</dbReference>
<name>A0A177TVH8_9BASI</name>
<protein>
    <submittedName>
        <fullName evidence="2">Uncharacterized protein</fullName>
    </submittedName>
</protein>